<sequence length="137" mass="16328">MKYYYFAIIDRFDQPIFQETFEVNKKIGEKSGYVEIIFFATLDLLNEVKWKSYGSCFKNIDTINNTLISGFIGMSGVRFLLLHNDQITENINEFFLDIYEFYIRAIRNPLQKINSESDLFSKTFKQNVFQSFKFRLC</sequence>
<dbReference type="SUPFAM" id="SSF64356">
    <property type="entry name" value="SNARE-like"/>
    <property type="match status" value="1"/>
</dbReference>
<dbReference type="Gene3D" id="3.30.450.70">
    <property type="match status" value="1"/>
</dbReference>
<dbReference type="InterPro" id="IPR011012">
    <property type="entry name" value="Longin-like_dom_sf"/>
</dbReference>
<dbReference type="AlphaFoldDB" id="A0A0C2MTB3"/>
<keyword evidence="3" id="KW-0813">Transport</keyword>
<organism evidence="4 5">
    <name type="scientific">Thelohanellus kitauei</name>
    <name type="common">Myxosporean</name>
    <dbReference type="NCBI Taxonomy" id="669202"/>
    <lineage>
        <taxon>Eukaryota</taxon>
        <taxon>Metazoa</taxon>
        <taxon>Cnidaria</taxon>
        <taxon>Myxozoa</taxon>
        <taxon>Myxosporea</taxon>
        <taxon>Bivalvulida</taxon>
        <taxon>Platysporina</taxon>
        <taxon>Myxobolidae</taxon>
        <taxon>Thelohanellus</taxon>
    </lineage>
</organism>
<evidence type="ECO:0000313" key="5">
    <source>
        <dbReference type="Proteomes" id="UP000031668"/>
    </source>
</evidence>
<keyword evidence="5" id="KW-1185">Reference proteome</keyword>
<gene>
    <name evidence="4" type="ORF">RF11_14859</name>
</gene>
<evidence type="ECO:0000256" key="1">
    <source>
        <dbReference type="ARBA" id="ARBA00004556"/>
    </source>
</evidence>
<protein>
    <submittedName>
        <fullName evidence="4">Putative trafficking protein particle complex subunit 2</fullName>
    </submittedName>
</protein>
<reference evidence="4 5" key="1">
    <citation type="journal article" date="2014" name="Genome Biol. Evol.">
        <title>The genome of the myxosporean Thelohanellus kitauei shows adaptations to nutrient acquisition within its fish host.</title>
        <authorList>
            <person name="Yang Y."/>
            <person name="Xiong J."/>
            <person name="Zhou Z."/>
            <person name="Huo F."/>
            <person name="Miao W."/>
            <person name="Ran C."/>
            <person name="Liu Y."/>
            <person name="Zhang J."/>
            <person name="Feng J."/>
            <person name="Wang M."/>
            <person name="Wang M."/>
            <person name="Wang L."/>
            <person name="Yao B."/>
        </authorList>
    </citation>
    <scope>NUCLEOTIDE SEQUENCE [LARGE SCALE GENOMIC DNA]</scope>
    <source>
        <strain evidence="4">Wuqing</strain>
    </source>
</reference>
<accession>A0A0C2MTB3</accession>
<evidence type="ECO:0000256" key="3">
    <source>
        <dbReference type="ARBA" id="ARBA00022892"/>
    </source>
</evidence>
<evidence type="ECO:0000313" key="4">
    <source>
        <dbReference type="EMBL" id="KII70541.1"/>
    </source>
</evidence>
<dbReference type="GO" id="GO:0048471">
    <property type="term" value="C:perinuclear region of cytoplasm"/>
    <property type="evidence" value="ECO:0007669"/>
    <property type="project" value="UniProtKB-SubCell"/>
</dbReference>
<evidence type="ECO:0000256" key="2">
    <source>
        <dbReference type="ARBA" id="ARBA00006626"/>
    </source>
</evidence>
<dbReference type="Pfam" id="PF04628">
    <property type="entry name" value="Sedlin_N"/>
    <property type="match status" value="1"/>
</dbReference>
<keyword evidence="3" id="KW-0931">ER-Golgi transport</keyword>
<dbReference type="GO" id="GO:0006888">
    <property type="term" value="P:endoplasmic reticulum to Golgi vesicle-mediated transport"/>
    <property type="evidence" value="ECO:0007669"/>
    <property type="project" value="InterPro"/>
</dbReference>
<dbReference type="EMBL" id="JWZT01002036">
    <property type="protein sequence ID" value="KII70541.1"/>
    <property type="molecule type" value="Genomic_DNA"/>
</dbReference>
<comment type="similarity">
    <text evidence="2">Belongs to the TRAPP small subunits family. Sedlin subfamily.</text>
</comment>
<dbReference type="OrthoDB" id="10252102at2759"/>
<proteinExistence type="inferred from homology"/>
<comment type="caution">
    <text evidence="4">The sequence shown here is derived from an EMBL/GenBank/DDBJ whole genome shotgun (WGS) entry which is preliminary data.</text>
</comment>
<dbReference type="OMA" id="FFQELHE"/>
<comment type="subcellular location">
    <subcellularLocation>
        <location evidence="1">Cytoplasm</location>
        <location evidence="1">Perinuclear region</location>
    </subcellularLocation>
</comment>
<name>A0A0C2MTB3_THEKT</name>
<dbReference type="PANTHER" id="PTHR12403">
    <property type="entry name" value="TRAFFICKING PROTEIN PARTICLE COMPLEX SUBUNIT 2"/>
    <property type="match status" value="1"/>
</dbReference>
<dbReference type="InterPro" id="IPR006722">
    <property type="entry name" value="Sedlin"/>
</dbReference>
<dbReference type="Proteomes" id="UP000031668">
    <property type="component" value="Unassembled WGS sequence"/>
</dbReference>